<dbReference type="GO" id="GO:0003677">
    <property type="term" value="F:DNA binding"/>
    <property type="evidence" value="ECO:0007669"/>
    <property type="project" value="UniProtKB-KW"/>
</dbReference>
<evidence type="ECO:0000313" key="6">
    <source>
        <dbReference type="EMBL" id="BCY24995.1"/>
    </source>
</evidence>
<evidence type="ECO:0008006" key="8">
    <source>
        <dbReference type="Google" id="ProtNLM"/>
    </source>
</evidence>
<keyword evidence="3" id="KW-0815">Transposition</keyword>
<evidence type="ECO:0000256" key="1">
    <source>
        <dbReference type="ARBA" id="ARBA00002190"/>
    </source>
</evidence>
<comment type="function">
    <text evidence="1">Required for the transposition of the insertion element.</text>
</comment>
<keyword evidence="5" id="KW-0233">DNA recombination</keyword>
<dbReference type="GO" id="GO:0006313">
    <property type="term" value="P:DNA transposition"/>
    <property type="evidence" value="ECO:0007669"/>
    <property type="project" value="InterPro"/>
</dbReference>
<dbReference type="Proteomes" id="UP000825072">
    <property type="component" value="Chromosome 1"/>
</dbReference>
<proteinExistence type="inferred from homology"/>
<comment type="similarity">
    <text evidence="2">Belongs to the transposase mutator family.</text>
</comment>
<dbReference type="GO" id="GO:0004803">
    <property type="term" value="F:transposase activity"/>
    <property type="evidence" value="ECO:0007669"/>
    <property type="project" value="InterPro"/>
</dbReference>
<evidence type="ECO:0000256" key="3">
    <source>
        <dbReference type="ARBA" id="ARBA00022578"/>
    </source>
</evidence>
<keyword evidence="4" id="KW-0238">DNA-binding</keyword>
<protein>
    <recommendedName>
        <fullName evidence="8">Transposase</fullName>
    </recommendedName>
</protein>
<accession>A0AAD1NVD6</accession>
<organism evidence="6 7">
    <name type="scientific">Cutibacterium modestum</name>
    <dbReference type="NCBI Taxonomy" id="2559073"/>
    <lineage>
        <taxon>Bacteria</taxon>
        <taxon>Bacillati</taxon>
        <taxon>Actinomycetota</taxon>
        <taxon>Actinomycetes</taxon>
        <taxon>Propionibacteriales</taxon>
        <taxon>Propionibacteriaceae</taxon>
        <taxon>Cutibacterium</taxon>
    </lineage>
</organism>
<evidence type="ECO:0000256" key="5">
    <source>
        <dbReference type="ARBA" id="ARBA00023172"/>
    </source>
</evidence>
<dbReference type="AlphaFoldDB" id="A0AAD1NVD6"/>
<dbReference type="InterPro" id="IPR001207">
    <property type="entry name" value="Transposase_mutator"/>
</dbReference>
<sequence>MYRYRTLDTRVGTIGLAIPKLRTAATIPDWRLERGKRAESALITVVADLLPRRRVHSPHGQARQGPGRRLAVEVLGQLHGQRAGRACRLVPPPVD</sequence>
<dbReference type="Pfam" id="PF00872">
    <property type="entry name" value="Transposase_mut"/>
    <property type="match status" value="1"/>
</dbReference>
<gene>
    <name evidence="6" type="ORF">KB1_09850</name>
</gene>
<evidence type="ECO:0000313" key="7">
    <source>
        <dbReference type="Proteomes" id="UP000825072"/>
    </source>
</evidence>
<reference evidence="6" key="1">
    <citation type="submission" date="2021-06" db="EMBL/GenBank/DDBJ databases">
        <title>Genome sequence of Cutibacterium modestum strain KB17-24694.</title>
        <authorList>
            <person name="Dekio I."/>
            <person name="Asahina A."/>
            <person name="Nishida M."/>
        </authorList>
    </citation>
    <scope>NUCLEOTIDE SEQUENCE</scope>
    <source>
        <strain evidence="6">KB17-24694</strain>
    </source>
</reference>
<evidence type="ECO:0000256" key="2">
    <source>
        <dbReference type="ARBA" id="ARBA00010961"/>
    </source>
</evidence>
<dbReference type="EMBL" id="AP024747">
    <property type="protein sequence ID" value="BCY24995.1"/>
    <property type="molecule type" value="Genomic_DNA"/>
</dbReference>
<evidence type="ECO:0000256" key="4">
    <source>
        <dbReference type="ARBA" id="ARBA00023125"/>
    </source>
</evidence>
<name>A0AAD1NVD6_9ACTN</name>